<evidence type="ECO:0000313" key="3">
    <source>
        <dbReference type="Proteomes" id="UP000310016"/>
    </source>
</evidence>
<dbReference type="EMBL" id="SUMF01000016">
    <property type="protein sequence ID" value="TJZ71744.1"/>
    <property type="molecule type" value="Genomic_DNA"/>
</dbReference>
<organism evidence="2 3">
    <name type="scientific">Chitiniphilus eburneus</name>
    <dbReference type="NCBI Taxonomy" id="2571148"/>
    <lineage>
        <taxon>Bacteria</taxon>
        <taxon>Pseudomonadati</taxon>
        <taxon>Pseudomonadota</taxon>
        <taxon>Betaproteobacteria</taxon>
        <taxon>Neisseriales</taxon>
        <taxon>Chitinibacteraceae</taxon>
        <taxon>Chitiniphilus</taxon>
    </lineage>
</organism>
<reference evidence="2 3" key="1">
    <citation type="submission" date="2019-04" db="EMBL/GenBank/DDBJ databases">
        <title>Chitiniphilus eburnea sp. nov., a novel chitinolytic bacterium isolated from aquaculture sludge.</title>
        <authorList>
            <person name="Sheng M."/>
        </authorList>
    </citation>
    <scope>NUCLEOTIDE SEQUENCE [LARGE SCALE GENOMIC DNA]</scope>
    <source>
        <strain evidence="2 3">HX-2-15</strain>
    </source>
</reference>
<keyword evidence="3" id="KW-1185">Reference proteome</keyword>
<dbReference type="InterPro" id="IPR009061">
    <property type="entry name" value="DNA-bd_dom_put_sf"/>
</dbReference>
<dbReference type="OrthoDB" id="123463at2"/>
<evidence type="ECO:0000259" key="1">
    <source>
        <dbReference type="Pfam" id="PF12728"/>
    </source>
</evidence>
<sequence length="70" mass="7714">MQKGGFNPDRLTPAQAAILIGLSEATLNTKRSRGGGIAYFKQGRRVFYRLADLEHYRASRTQRMGKGTGA</sequence>
<dbReference type="AlphaFoldDB" id="A0A4U0Q7N0"/>
<feature type="domain" description="Helix-turn-helix" evidence="1">
    <location>
        <begin position="11"/>
        <end position="60"/>
    </location>
</feature>
<dbReference type="Pfam" id="PF12728">
    <property type="entry name" value="HTH_17"/>
    <property type="match status" value="1"/>
</dbReference>
<accession>A0A4U0Q7N0</accession>
<gene>
    <name evidence="2" type="ORF">FAZ21_13420</name>
</gene>
<dbReference type="SUPFAM" id="SSF46955">
    <property type="entry name" value="Putative DNA-binding domain"/>
    <property type="match status" value="1"/>
</dbReference>
<evidence type="ECO:0000313" key="2">
    <source>
        <dbReference type="EMBL" id="TJZ71744.1"/>
    </source>
</evidence>
<dbReference type="Proteomes" id="UP000310016">
    <property type="component" value="Unassembled WGS sequence"/>
</dbReference>
<name>A0A4U0Q7N0_9NEIS</name>
<proteinExistence type="predicted"/>
<dbReference type="InterPro" id="IPR041657">
    <property type="entry name" value="HTH_17"/>
</dbReference>
<comment type="caution">
    <text evidence="2">The sequence shown here is derived from an EMBL/GenBank/DDBJ whole genome shotgun (WGS) entry which is preliminary data.</text>
</comment>
<protein>
    <submittedName>
        <fullName evidence="2">Helix-turn-helix domain-containing protein</fullName>
    </submittedName>
</protein>